<comment type="caution">
    <text evidence="4">The sequence shown here is derived from an EMBL/GenBank/DDBJ whole genome shotgun (WGS) entry which is preliminary data.</text>
</comment>
<dbReference type="InterPro" id="IPR000477">
    <property type="entry name" value="RT_dom"/>
</dbReference>
<name>A0AAV5KNH0_9ROSI</name>
<evidence type="ECO:0000313" key="4">
    <source>
        <dbReference type="EMBL" id="GKV26211.1"/>
    </source>
</evidence>
<dbReference type="SUPFAM" id="SSF54928">
    <property type="entry name" value="RNA-binding domain, RBD"/>
    <property type="match status" value="1"/>
</dbReference>
<keyword evidence="5" id="KW-1185">Reference proteome</keyword>
<dbReference type="InterPro" id="IPR000504">
    <property type="entry name" value="RRM_dom"/>
</dbReference>
<dbReference type="PANTHER" id="PTHR33116:SF75">
    <property type="entry name" value="RIBONUCLEASE H PROTEIN"/>
    <property type="match status" value="1"/>
</dbReference>
<feature type="compositionally biased region" description="Basic and acidic residues" evidence="2">
    <location>
        <begin position="459"/>
        <end position="469"/>
    </location>
</feature>
<feature type="compositionally biased region" description="Pro residues" evidence="2">
    <location>
        <begin position="136"/>
        <end position="151"/>
    </location>
</feature>
<keyword evidence="1" id="KW-0694">RNA-binding</keyword>
<dbReference type="InterPro" id="IPR043502">
    <property type="entry name" value="DNA/RNA_pol_sf"/>
</dbReference>
<dbReference type="Pfam" id="PF00078">
    <property type="entry name" value="RVT_1"/>
    <property type="match status" value="1"/>
</dbReference>
<feature type="compositionally biased region" description="Basic and acidic residues" evidence="2">
    <location>
        <begin position="424"/>
        <end position="435"/>
    </location>
</feature>
<organism evidence="4 5">
    <name type="scientific">Rubroshorea leprosula</name>
    <dbReference type="NCBI Taxonomy" id="152421"/>
    <lineage>
        <taxon>Eukaryota</taxon>
        <taxon>Viridiplantae</taxon>
        <taxon>Streptophyta</taxon>
        <taxon>Embryophyta</taxon>
        <taxon>Tracheophyta</taxon>
        <taxon>Spermatophyta</taxon>
        <taxon>Magnoliopsida</taxon>
        <taxon>eudicotyledons</taxon>
        <taxon>Gunneridae</taxon>
        <taxon>Pentapetalae</taxon>
        <taxon>rosids</taxon>
        <taxon>malvids</taxon>
        <taxon>Malvales</taxon>
        <taxon>Dipterocarpaceae</taxon>
        <taxon>Rubroshorea</taxon>
    </lineage>
</organism>
<dbReference type="Gene3D" id="3.30.70.330">
    <property type="match status" value="1"/>
</dbReference>
<dbReference type="CDD" id="cd01650">
    <property type="entry name" value="RT_nLTR_like"/>
    <property type="match status" value="1"/>
</dbReference>
<feature type="region of interest" description="Disordered" evidence="2">
    <location>
        <begin position="491"/>
        <end position="518"/>
    </location>
</feature>
<gene>
    <name evidence="4" type="ORF">SLEP1_g35554</name>
</gene>
<feature type="region of interest" description="Disordered" evidence="2">
    <location>
        <begin position="170"/>
        <end position="190"/>
    </location>
</feature>
<dbReference type="CDD" id="cd00590">
    <property type="entry name" value="RRM_SF"/>
    <property type="match status" value="1"/>
</dbReference>
<dbReference type="InterPro" id="IPR005135">
    <property type="entry name" value="Endo/exonuclease/phosphatase"/>
</dbReference>
<dbReference type="InterPro" id="IPR026960">
    <property type="entry name" value="RVT-Znf"/>
</dbReference>
<accession>A0AAV5KNH0</accession>
<dbReference type="GO" id="GO:0003723">
    <property type="term" value="F:RNA binding"/>
    <property type="evidence" value="ECO:0007669"/>
    <property type="project" value="UniProtKB-UniRule"/>
</dbReference>
<feature type="compositionally biased region" description="Basic residues" evidence="2">
    <location>
        <begin position="492"/>
        <end position="511"/>
    </location>
</feature>
<reference evidence="4 5" key="1">
    <citation type="journal article" date="2021" name="Commun. Biol.">
        <title>The genome of Shorea leprosula (Dipterocarpaceae) highlights the ecological relevance of drought in aseasonal tropical rainforests.</title>
        <authorList>
            <person name="Ng K.K.S."/>
            <person name="Kobayashi M.J."/>
            <person name="Fawcett J.A."/>
            <person name="Hatakeyama M."/>
            <person name="Paape T."/>
            <person name="Ng C.H."/>
            <person name="Ang C.C."/>
            <person name="Tnah L.H."/>
            <person name="Lee C.T."/>
            <person name="Nishiyama T."/>
            <person name="Sese J."/>
            <person name="O'Brien M.J."/>
            <person name="Copetti D."/>
            <person name="Mohd Noor M.I."/>
            <person name="Ong R.C."/>
            <person name="Putra M."/>
            <person name="Sireger I.Z."/>
            <person name="Indrioko S."/>
            <person name="Kosugi Y."/>
            <person name="Izuno A."/>
            <person name="Isagi Y."/>
            <person name="Lee S.L."/>
            <person name="Shimizu K.K."/>
        </authorList>
    </citation>
    <scope>NUCLEOTIDE SEQUENCE [LARGE SCALE GENOMIC DNA]</scope>
    <source>
        <strain evidence="4">214</strain>
    </source>
</reference>
<dbReference type="EMBL" id="BPVZ01000071">
    <property type="protein sequence ID" value="GKV26211.1"/>
    <property type="molecule type" value="Genomic_DNA"/>
</dbReference>
<dbReference type="GO" id="GO:0003824">
    <property type="term" value="F:catalytic activity"/>
    <property type="evidence" value="ECO:0007669"/>
    <property type="project" value="InterPro"/>
</dbReference>
<feature type="region of interest" description="Disordered" evidence="2">
    <location>
        <begin position="132"/>
        <end position="151"/>
    </location>
</feature>
<dbReference type="Pfam" id="PF13966">
    <property type="entry name" value="zf-RVT"/>
    <property type="match status" value="1"/>
</dbReference>
<feature type="region of interest" description="Disordered" evidence="2">
    <location>
        <begin position="1"/>
        <end position="37"/>
    </location>
</feature>
<feature type="domain" description="RRM" evidence="3">
    <location>
        <begin position="50"/>
        <end position="131"/>
    </location>
</feature>
<feature type="region of interest" description="Disordered" evidence="2">
    <location>
        <begin position="409"/>
        <end position="470"/>
    </location>
</feature>
<dbReference type="SUPFAM" id="SSF56672">
    <property type="entry name" value="DNA/RNA polymerases"/>
    <property type="match status" value="1"/>
</dbReference>
<dbReference type="Pfam" id="PF03372">
    <property type="entry name" value="Exo_endo_phos"/>
    <property type="match status" value="1"/>
</dbReference>
<dbReference type="InterPro" id="IPR012677">
    <property type="entry name" value="Nucleotide-bd_a/b_plait_sf"/>
</dbReference>
<dbReference type="SUPFAM" id="SSF56219">
    <property type="entry name" value="DNase I-like"/>
    <property type="match status" value="1"/>
</dbReference>
<dbReference type="InterPro" id="IPR036691">
    <property type="entry name" value="Endo/exonu/phosph_ase_sf"/>
</dbReference>
<evidence type="ECO:0000256" key="2">
    <source>
        <dbReference type="SAM" id="MobiDB-lite"/>
    </source>
</evidence>
<protein>
    <recommendedName>
        <fullName evidence="3">RRM domain-containing protein</fullName>
    </recommendedName>
</protein>
<evidence type="ECO:0000259" key="3">
    <source>
        <dbReference type="PROSITE" id="PS50102"/>
    </source>
</evidence>
<dbReference type="InterPro" id="IPR035979">
    <property type="entry name" value="RBD_domain_sf"/>
</dbReference>
<evidence type="ECO:0000313" key="5">
    <source>
        <dbReference type="Proteomes" id="UP001054252"/>
    </source>
</evidence>
<feature type="compositionally biased region" description="Polar residues" evidence="2">
    <location>
        <begin position="1"/>
        <end position="11"/>
    </location>
</feature>
<dbReference type="PROSITE" id="PS50102">
    <property type="entry name" value="RRM"/>
    <property type="match status" value="1"/>
</dbReference>
<feature type="compositionally biased region" description="Basic and acidic residues" evidence="2">
    <location>
        <begin position="12"/>
        <end position="30"/>
    </location>
</feature>
<dbReference type="Proteomes" id="UP001054252">
    <property type="component" value="Unassembled WGS sequence"/>
</dbReference>
<feature type="compositionally biased region" description="Polar residues" evidence="2">
    <location>
        <begin position="170"/>
        <end position="187"/>
    </location>
</feature>
<dbReference type="Gene3D" id="3.60.10.10">
    <property type="entry name" value="Endonuclease/exonuclease/phosphatase"/>
    <property type="match status" value="1"/>
</dbReference>
<feature type="compositionally biased region" description="Polar residues" evidence="2">
    <location>
        <begin position="436"/>
        <end position="453"/>
    </location>
</feature>
<sequence>MLTGPTFGTSARSKEQRRGMTTRSENEPTGERSLPSRLPMYDRNLLKKATSYLFTNFPENWSPKRLWYLFATYSAGLGKIVDVFIPRKKDRKGNKFGFVRFSDVKDKGRLEKSLKMICFGAKKLRVTIAIDRKPQQPAPKPSRPLPPPPPPGTFKLRSFADFLLHGLNLTNPTNKTHQENTIPQTQPMEKAKERKNAMTVLEVDDDMVDSSWLSNCAIVTPMGGRKVLLKVDDRNIVTKLIEEHEAWWCKWFSRIKLWSPLDIAKERFAWVRITGLPLQVWNQRTFKKIGNHLGNFIKVDPYTAEKVCLDAARVLITTTGTNQIEQDISLNVRNHFYQLKIIEERWRTDPWWLNASQIYDSEEFEFDDLSDSVSDQASDVVSPKKNTVLSNDVVALENDARRSVEGLVSEYGGDKSSFQSSTDSHSRGKEPKDQNTPKGLTTAHTSPIQNTPPISLAHDQSETYHHQDPDDLQNVADLRNTESLTYVTGLHRGARKKKPKQMKRCKRRLFGSKRSGPSISDNFIERRSRLSVKEIVSSNTRGLGNNIKRKELRSMVQREHVNFLMIQETKVERVDDQLCRSIWGQDNVEWCAKASDGKAGGLLCLWDPSLFEKIEVFEGDGFLGIEGLWGKNKSKCCLLNVYGPCNVAGRVKLWEDLSNLIEARNCFFCIGGDFNCVRGSHERKGRMTSHPGSDNFNLFIESNCLVDLPLSNRKFTWYNSNGSAQSRLDRFLLSENYLEFWGNCVQLALKRSISDHCPISLSSSNHDWGPKPFRSINSWTMHPNFNPMIEKLWNSFEIEGYWGFKCKEKVKKLRQHLKTWNKEVFGNIDSQLEEALKKVEIVDVRCEDQDPSDDDILKRKDGFAELWVCLKKKESLWRQKSRATWIKERDANTGFFHRIINGRRKKNMLWGIDNHGSWIDEPMQLKQIIMDHFKNQFSSQSYQQPRPCLEHLQFSKLNEQDKLMLEAEFSDDEIRDAVFSCASDKAPGPDVPKKKNPTSLKEFRPISMVGCLYKILAKVLANRLQKVIGKVISASQSAFLKGRQLVDSVLTINELVHDMKSRRKKGIIFKADFEKAFDSVDWGYLDTIHHLLGFGEKWRSWIKECLSSASVSVLVNGSPTQEFKMQRGLMQGDPLSPYLFLIAAEGLHALLIEAEMKDMFKGVKVDENTSVSHLQINFNKSILYGINVDEQWLSMAALALNCKAGKLPFIYLGLPVGGKLLSFGGRITLLTSVLSALPLFYFSVFKVPNGILKELIRIQKNFLWGGFDENKKIAWVNWGKVSLAKTKGGLGIPNLSIRNIALLGKWWNKFYDDAENENLWKKIVVSKYYAGSTCNFIHNTTSSRLSSFWKDILSIDRLDELKILEDTLRSATVSEGKGDRKFWKHCPSGYSAKMAYLFLDVSPSCLDENICKLIWNQLMPAKVSVFTWCLCLNHLPTKDNLIQRGVDLVSNPSCVLCGSYMEDANHVFAKCKFSQSLWNRICCWWGLQFIHTDHITHLLLQLCLLPIPKKASHHWALTIFTTAWAIWYSRNGIVFNKLSWDENYITDLVQVKTFTWIKGRSKSTSFCLSDWYQFPMLCATQS</sequence>
<dbReference type="PANTHER" id="PTHR33116">
    <property type="entry name" value="REVERSE TRANSCRIPTASE ZINC-BINDING DOMAIN-CONTAINING PROTEIN-RELATED-RELATED"/>
    <property type="match status" value="1"/>
</dbReference>
<proteinExistence type="predicted"/>
<evidence type="ECO:0000256" key="1">
    <source>
        <dbReference type="PROSITE-ProRule" id="PRU00176"/>
    </source>
</evidence>